<keyword evidence="10 11" id="KW-0350">Heme biosynthesis</keyword>
<dbReference type="EC" id="1.3.3.15" evidence="5 11"/>
<evidence type="ECO:0000256" key="1">
    <source>
        <dbReference type="ARBA" id="ARBA00001755"/>
    </source>
</evidence>
<dbReference type="PANTHER" id="PTHR42923">
    <property type="entry name" value="PROTOPORPHYRINOGEN OXIDASE"/>
    <property type="match status" value="1"/>
</dbReference>
<feature type="domain" description="Amine oxidase" evidence="12">
    <location>
        <begin position="12"/>
        <end position="459"/>
    </location>
</feature>
<dbReference type="InterPro" id="IPR050464">
    <property type="entry name" value="Zeta_carotene_desat/Oxidored"/>
</dbReference>
<reference evidence="14" key="1">
    <citation type="submission" date="2016-10" db="EMBL/GenBank/DDBJ databases">
        <authorList>
            <person name="Varghese N."/>
            <person name="Submissions S."/>
        </authorList>
    </citation>
    <scope>NUCLEOTIDE SEQUENCE [LARGE SCALE GENOMIC DNA]</scope>
    <source>
        <strain evidence="14">DSM 11706</strain>
    </source>
</reference>
<dbReference type="Gene3D" id="3.50.50.60">
    <property type="entry name" value="FAD/NAD(P)-binding domain"/>
    <property type="match status" value="1"/>
</dbReference>
<evidence type="ECO:0000256" key="3">
    <source>
        <dbReference type="ARBA" id="ARBA00004744"/>
    </source>
</evidence>
<comment type="cofactor">
    <cofactor evidence="2 11">
        <name>FAD</name>
        <dbReference type="ChEBI" id="CHEBI:57692"/>
    </cofactor>
</comment>
<evidence type="ECO:0000313" key="14">
    <source>
        <dbReference type="Proteomes" id="UP000198734"/>
    </source>
</evidence>
<dbReference type="SUPFAM" id="SSF54373">
    <property type="entry name" value="FAD-linked reductases, C-terminal domain"/>
    <property type="match status" value="1"/>
</dbReference>
<dbReference type="SUPFAM" id="SSF51905">
    <property type="entry name" value="FAD/NAD(P)-binding domain"/>
    <property type="match status" value="1"/>
</dbReference>
<sequence>MLKRIVVIGGGITGLSTMHYLQKLKKEKSLDIELVLVEANEYLGGKIHTVLENDFIMEVGADSIVARNESIFQLIEELQLEDEKVYNSTGISYIYTNNELHAIPADSVFGIPASIESLNSSTLVSELGKKEALKDLEIPNETFTKESSVGSFLEYFLGKELVEKQIVPVLSGVYSGDLNKLSIASTLPYLIDYKNKYGSIMKGLEENKAQFQASANKKFISFQNGLSTLIDRLEEVLSQSTIIKGVATKKVEKKDDYYSVLLTNGETIEADSVVLATPHNVAQVILQDEELDTDFNKLKNSSLISVYLGFDIPDEQLPAEGTGFIVSENSDVRCNACTWTSRKWTHTSKNNQLLVRMFYKSSNSAFESMKNMSEDELVEVVLQDIEMSLKLTGKPEVIEVTKWNEQMPNYHLAHGDAIQSLTAKMANDMPNVLLAGCSYYGVGIAACIKNGRETAEKIINSIVQ</sequence>
<dbReference type="NCBIfam" id="TIGR00562">
    <property type="entry name" value="proto_IX_ox"/>
    <property type="match status" value="1"/>
</dbReference>
<keyword evidence="11" id="KW-0963">Cytoplasm</keyword>
<name>A0A1I6AX23_9BACI</name>
<dbReference type="GO" id="GO:0006783">
    <property type="term" value="P:heme biosynthetic process"/>
    <property type="evidence" value="ECO:0007669"/>
    <property type="project" value="UniProtKB-UniRule"/>
</dbReference>
<evidence type="ECO:0000256" key="9">
    <source>
        <dbReference type="ARBA" id="ARBA00023002"/>
    </source>
</evidence>
<evidence type="ECO:0000256" key="4">
    <source>
        <dbReference type="ARBA" id="ARBA00008310"/>
    </source>
</evidence>
<comment type="similarity">
    <text evidence="4 11">Belongs to the protoporphyrinogen/coproporphyrinogen oxidase family. Coproporphyrinogen III oxidase subfamily.</text>
</comment>
<dbReference type="AlphaFoldDB" id="A0A1I6AX23"/>
<dbReference type="Gene3D" id="1.10.3110.10">
    <property type="entry name" value="protoporphyrinogen ix oxidase, domain 3"/>
    <property type="match status" value="1"/>
</dbReference>
<evidence type="ECO:0000256" key="7">
    <source>
        <dbReference type="ARBA" id="ARBA00022630"/>
    </source>
</evidence>
<dbReference type="UniPathway" id="UPA00252"/>
<keyword evidence="7 11" id="KW-0285">Flavoprotein</keyword>
<dbReference type="NCBIfam" id="NF009081">
    <property type="entry name" value="PRK12416.1"/>
    <property type="match status" value="1"/>
</dbReference>
<protein>
    <recommendedName>
        <fullName evidence="6 11">Coproporphyrinogen III oxidase</fullName>
        <ecNumber evidence="5 11">1.3.3.15</ecNumber>
    </recommendedName>
</protein>
<dbReference type="STRING" id="126156.SAMN05421670_3699"/>
<dbReference type="Gene3D" id="3.90.660.20">
    <property type="entry name" value="Protoporphyrinogen oxidase, mitochondrial, domain 2"/>
    <property type="match status" value="1"/>
</dbReference>
<dbReference type="Proteomes" id="UP000198734">
    <property type="component" value="Unassembled WGS sequence"/>
</dbReference>
<proteinExistence type="inferred from homology"/>
<comment type="catalytic activity">
    <reaction evidence="1">
        <text>coproporphyrinogen III + 3 O2 = coproporphyrin III + 3 H2O2</text>
        <dbReference type="Rhea" id="RHEA:43436"/>
        <dbReference type="ChEBI" id="CHEBI:15379"/>
        <dbReference type="ChEBI" id="CHEBI:16240"/>
        <dbReference type="ChEBI" id="CHEBI:57309"/>
        <dbReference type="ChEBI" id="CHEBI:131725"/>
        <dbReference type="EC" id="1.3.3.15"/>
    </reaction>
    <physiologicalReaction direction="left-to-right" evidence="1">
        <dbReference type="Rhea" id="RHEA:43437"/>
    </physiologicalReaction>
</comment>
<dbReference type="InterPro" id="IPR002937">
    <property type="entry name" value="Amino_oxidase"/>
</dbReference>
<evidence type="ECO:0000256" key="2">
    <source>
        <dbReference type="ARBA" id="ARBA00001974"/>
    </source>
</evidence>
<comment type="pathway">
    <text evidence="3 11">Porphyrin-containing compound metabolism; protoheme biosynthesis.</text>
</comment>
<evidence type="ECO:0000259" key="12">
    <source>
        <dbReference type="Pfam" id="PF01593"/>
    </source>
</evidence>
<dbReference type="InterPro" id="IPR004572">
    <property type="entry name" value="Protoporphyrinogen_oxidase"/>
</dbReference>
<evidence type="ECO:0000313" key="13">
    <source>
        <dbReference type="EMBL" id="SFQ73234.1"/>
    </source>
</evidence>
<evidence type="ECO:0000256" key="8">
    <source>
        <dbReference type="ARBA" id="ARBA00022827"/>
    </source>
</evidence>
<keyword evidence="9 11" id="KW-0560">Oxidoreductase</keyword>
<dbReference type="InterPro" id="IPR036188">
    <property type="entry name" value="FAD/NAD-bd_sf"/>
</dbReference>
<dbReference type="PANTHER" id="PTHR42923:SF3">
    <property type="entry name" value="PROTOPORPHYRINOGEN OXIDASE"/>
    <property type="match status" value="1"/>
</dbReference>
<evidence type="ECO:0000256" key="11">
    <source>
        <dbReference type="RuleBase" id="RU364052"/>
    </source>
</evidence>
<gene>
    <name evidence="13" type="ORF">SAMN05421670_3699</name>
</gene>
<evidence type="ECO:0000256" key="6">
    <source>
        <dbReference type="ARBA" id="ARBA00019046"/>
    </source>
</evidence>
<dbReference type="GO" id="GO:0005737">
    <property type="term" value="C:cytoplasm"/>
    <property type="evidence" value="ECO:0007669"/>
    <property type="project" value="UniProtKB-SubCell"/>
</dbReference>
<comment type="subcellular location">
    <subcellularLocation>
        <location evidence="11">Cytoplasm</location>
    </subcellularLocation>
</comment>
<evidence type="ECO:0000256" key="10">
    <source>
        <dbReference type="ARBA" id="ARBA00023133"/>
    </source>
</evidence>
<comment type="function">
    <text evidence="11">Involved in coproporphyrin-dependent heme b biosynthesis. Catalyzes the oxidation of coproporphyrinogen III to coproporphyrin III.</text>
</comment>
<dbReference type="EMBL" id="FOXU01000009">
    <property type="protein sequence ID" value="SFQ73234.1"/>
    <property type="molecule type" value="Genomic_DNA"/>
</dbReference>
<dbReference type="Pfam" id="PF01593">
    <property type="entry name" value="Amino_oxidase"/>
    <property type="match status" value="1"/>
</dbReference>
<evidence type="ECO:0000256" key="5">
    <source>
        <dbReference type="ARBA" id="ARBA00012402"/>
    </source>
</evidence>
<keyword evidence="8 11" id="KW-0274">FAD</keyword>
<keyword evidence="14" id="KW-1185">Reference proteome</keyword>
<organism evidence="13 14">
    <name type="scientific">Psychrobacillus psychrotolerans</name>
    <dbReference type="NCBI Taxonomy" id="126156"/>
    <lineage>
        <taxon>Bacteria</taxon>
        <taxon>Bacillati</taxon>
        <taxon>Bacillota</taxon>
        <taxon>Bacilli</taxon>
        <taxon>Bacillales</taxon>
        <taxon>Bacillaceae</taxon>
        <taxon>Psychrobacillus</taxon>
    </lineage>
</organism>
<accession>A0A1I6AX23</accession>
<dbReference type="GO" id="GO:0004729">
    <property type="term" value="F:oxygen-dependent protoporphyrinogen oxidase activity"/>
    <property type="evidence" value="ECO:0007669"/>
    <property type="project" value="UniProtKB-UniRule"/>
</dbReference>